<dbReference type="FunFam" id="3.40.50.300:FF:000246">
    <property type="entry name" value="Preprotein translocase subunit SecA"/>
    <property type="match status" value="1"/>
</dbReference>
<dbReference type="Pfam" id="PF07516">
    <property type="entry name" value="SecA_SW"/>
    <property type="match status" value="1"/>
</dbReference>
<evidence type="ECO:0000256" key="10">
    <source>
        <dbReference type="ARBA" id="ARBA00022967"/>
    </source>
</evidence>
<evidence type="ECO:0000259" key="16">
    <source>
        <dbReference type="PROSITE" id="PS51194"/>
    </source>
</evidence>
<evidence type="ECO:0000313" key="18">
    <source>
        <dbReference type="EMBL" id="RSK51236.1"/>
    </source>
</evidence>
<feature type="compositionally biased region" description="Acidic residues" evidence="14">
    <location>
        <begin position="1038"/>
        <end position="1050"/>
    </location>
</feature>
<dbReference type="GO" id="GO:0006605">
    <property type="term" value="P:protein targeting"/>
    <property type="evidence" value="ECO:0007669"/>
    <property type="project" value="UniProtKB-UniRule"/>
</dbReference>
<dbReference type="GO" id="GO:0043952">
    <property type="term" value="P:protein transport by the Sec complex"/>
    <property type="evidence" value="ECO:0007669"/>
    <property type="project" value="TreeGrafter"/>
</dbReference>
<dbReference type="GO" id="GO:0031522">
    <property type="term" value="C:cell envelope Sec protein transport complex"/>
    <property type="evidence" value="ECO:0007669"/>
    <property type="project" value="TreeGrafter"/>
</dbReference>
<reference evidence="18 19" key="1">
    <citation type="submission" date="2018-12" db="EMBL/GenBank/DDBJ databases">
        <authorList>
            <person name="Feng G."/>
            <person name="Zhu H."/>
        </authorList>
    </citation>
    <scope>NUCLEOTIDE SEQUENCE [LARGE SCALE GENOMIC DNA]</scope>
    <source>
        <strain evidence="18 19">KCTC 12533</strain>
    </source>
</reference>
<dbReference type="FunFam" id="3.40.50.300:FF:000694">
    <property type="entry name" value="Preprotein translocase subunit SecA"/>
    <property type="match status" value="1"/>
</dbReference>
<dbReference type="InterPro" id="IPR020937">
    <property type="entry name" value="SecA_CS"/>
</dbReference>
<feature type="binding site" evidence="13">
    <location>
        <position position="702"/>
    </location>
    <ligand>
        <name>ATP</name>
        <dbReference type="ChEBI" id="CHEBI:30616"/>
    </ligand>
</feature>
<dbReference type="InterPro" id="IPR000185">
    <property type="entry name" value="SecA"/>
</dbReference>
<dbReference type="CDD" id="cd17928">
    <property type="entry name" value="DEXDc_SecA"/>
    <property type="match status" value="1"/>
</dbReference>
<dbReference type="InterPro" id="IPR011115">
    <property type="entry name" value="SecA_DEAD"/>
</dbReference>
<keyword evidence="8 13" id="KW-0067">ATP-binding</keyword>
<dbReference type="SUPFAM" id="SSF81767">
    <property type="entry name" value="Pre-protein crosslinking domain of SecA"/>
    <property type="match status" value="1"/>
</dbReference>
<keyword evidence="6" id="KW-0997">Cell inner membrane</keyword>
<feature type="binding site" evidence="13">
    <location>
        <begin position="198"/>
        <end position="202"/>
    </location>
    <ligand>
        <name>ATP</name>
        <dbReference type="ChEBI" id="CHEBI:30616"/>
    </ligand>
</feature>
<dbReference type="PROSITE" id="PS51194">
    <property type="entry name" value="HELICASE_CTER"/>
    <property type="match status" value="1"/>
</dbReference>
<dbReference type="SMART" id="SM00958">
    <property type="entry name" value="SecA_PP_bind"/>
    <property type="match status" value="1"/>
</dbReference>
<keyword evidence="10 13" id="KW-1278">Translocase</keyword>
<dbReference type="PROSITE" id="PS51192">
    <property type="entry name" value="HELICASE_ATP_BIND_1"/>
    <property type="match status" value="1"/>
</dbReference>
<dbReference type="GO" id="GO:0005829">
    <property type="term" value="C:cytosol"/>
    <property type="evidence" value="ECO:0007669"/>
    <property type="project" value="TreeGrafter"/>
</dbReference>
<feature type="binding site" evidence="13">
    <location>
        <position position="180"/>
    </location>
    <ligand>
        <name>ATP</name>
        <dbReference type="ChEBI" id="CHEBI:30616"/>
    </ligand>
</feature>
<dbReference type="InterPro" id="IPR044722">
    <property type="entry name" value="SecA_SF2_C"/>
</dbReference>
<dbReference type="InterPro" id="IPR014001">
    <property type="entry name" value="Helicase_ATP-bd"/>
</dbReference>
<keyword evidence="11 13" id="KW-0811">Translocation</keyword>
<dbReference type="GO" id="GO:0005886">
    <property type="term" value="C:plasma membrane"/>
    <property type="evidence" value="ECO:0007669"/>
    <property type="project" value="UniProtKB-SubCell"/>
</dbReference>
<feature type="region of interest" description="Disordered" evidence="14">
    <location>
        <begin position="1034"/>
        <end position="1078"/>
    </location>
</feature>
<feature type="domain" description="SecA family profile" evidence="17">
    <location>
        <begin position="6"/>
        <end position="780"/>
    </location>
</feature>
<evidence type="ECO:0000256" key="4">
    <source>
        <dbReference type="ARBA" id="ARBA00022475"/>
    </source>
</evidence>
<name>A0A428KWU2_9BACT</name>
<comment type="catalytic activity">
    <reaction evidence="13">
        <text>ATP + H2O + cellular proteinSide 1 = ADP + phosphate + cellular proteinSide 2.</text>
        <dbReference type="EC" id="7.4.2.8"/>
    </reaction>
</comment>
<evidence type="ECO:0000256" key="6">
    <source>
        <dbReference type="ARBA" id="ARBA00022519"/>
    </source>
</evidence>
<sequence>MFDFLGKTVAKIFGSKSDRDLKEIVPYVALVNAEYAKLAQLSDDELRARTDEVRARINAHLKAIDDQIANLHARVNDDATLDAVQKEELFDQIDVLEKQRNKELEVVLMEVLPVGFAICKETARRYTQNGQLVVTATDYDREYASRKPNVRIEGDKAIWSNKWLAAGAEVTWDMIHYDVQIIGGVVLHQGKISEMATGEGKTLVSTLPAFLNSLAKRGVHLVTVNDYLAKRDSEWNAPLFEFHGITVDCIDKHQPNTDARRKAYLADITYGTNNEFGFDYLRDNMARDPEELVQRRHHYAMVDEVDSVLIDDARTPLIISGPVPRGDVHEFYQLKPRIQKLVEAQKKQVQNYLVEARKLIKEGNDGPKEGEGGLMLFRAHRGLPKSKPLIKFLSETGMRAVLQKTENYYLQDNQRQMPKADEPLFFTIDEKNNQIELTERGVDLITGEGEDHSFFIMPDIGSELANIEKDQSLSGEEKLHQKEKVMDDFQIKSERIHTINQLLKAYTLFEKDDQYILTDDGKVKIVDEQTGRVMEGRRYSDGLHQAIEAKENVRVEDATQTYATVTLQNYFRMYHKLGGMTGTAETEAGEFWEIYKLDVVVIPTNRGIQRKDEHDKVYKTVREKYNAVAEEIQTLVKAGRPVLVGTTSVEISELVSRMLKLRNIPHQVLNAKQNQREAEIVAAAGYPGTVTIATNMAGRGTDIKLKETSKESGGLAIIGTERHESRRVDRQLRGRAGRQGDPGSSQFFVSLEDNLMRLFGSDRIAKLMDRMGLEEGEVIQHSMITSSIERAQKKVEENNFGIRKRLLEYDDVMNAQREVVYKRRRNALHGERLELDIWNMIYDVCEDIVVGHKGNNDFEDFKLAVIRVFGYDTHLTAQDLNGMAAGPLTQKLYDEALGYYHSKNEFIGSNSMPLINDLLSQNSPYENIAIPFTDGRKQIQAVANLRRAQASQGQEIIRGMEKVVVLSVIDEAWTKHLRAMDDLKQVVQNAVYEQKDPLLVYKFESFELFKQMISKVNEDTIQFLFRADVPMQASPDGSYEEPEYFTEDELPVAPPQPRLKAEKEVSSVSLGAGPEDLEQDGAMPQVLEKQQPAKSQKVANRNDKVSVQYMDGRIVRDVKYKSVEDDLLNDRAVLID</sequence>
<dbReference type="Gene3D" id="3.90.1440.10">
    <property type="entry name" value="SecA, preprotein cross-linking domain"/>
    <property type="match status" value="1"/>
</dbReference>
<dbReference type="RefSeq" id="WP_125417700.1">
    <property type="nucleotide sequence ID" value="NZ_RWIT01000001.1"/>
</dbReference>
<dbReference type="Pfam" id="PF07517">
    <property type="entry name" value="SecA_DEAD"/>
    <property type="match status" value="1"/>
</dbReference>
<evidence type="ECO:0000256" key="9">
    <source>
        <dbReference type="ARBA" id="ARBA00022927"/>
    </source>
</evidence>
<keyword evidence="7 13" id="KW-0547">Nucleotide-binding</keyword>
<evidence type="ECO:0000256" key="1">
    <source>
        <dbReference type="ARBA" id="ARBA00004496"/>
    </source>
</evidence>
<dbReference type="Gene3D" id="1.10.3060.10">
    <property type="entry name" value="Helical scaffold and wing domains of SecA"/>
    <property type="match status" value="1"/>
</dbReference>
<evidence type="ECO:0000256" key="7">
    <source>
        <dbReference type="ARBA" id="ARBA00022741"/>
    </source>
</evidence>
<evidence type="ECO:0000259" key="15">
    <source>
        <dbReference type="PROSITE" id="PS51192"/>
    </source>
</evidence>
<dbReference type="InterPro" id="IPR036670">
    <property type="entry name" value="SecA_X-link_sf"/>
</dbReference>
<proteinExistence type="inferred from homology"/>
<evidence type="ECO:0000256" key="3">
    <source>
        <dbReference type="ARBA" id="ARBA00022448"/>
    </source>
</evidence>
<feature type="domain" description="Helicase C-terminal" evidence="16">
    <location>
        <begin position="620"/>
        <end position="796"/>
    </location>
</feature>
<dbReference type="InterPro" id="IPR014018">
    <property type="entry name" value="SecA_motor_DEAD"/>
</dbReference>
<accession>A0A428KWU2</accession>
<keyword evidence="4 13" id="KW-1003">Cell membrane</keyword>
<dbReference type="InterPro" id="IPR027417">
    <property type="entry name" value="P-loop_NTPase"/>
</dbReference>
<dbReference type="AlphaFoldDB" id="A0A428KWU2"/>
<protein>
    <recommendedName>
        <fullName evidence="13">Protein translocase subunit SecA</fullName>
        <ecNumber evidence="13">7.4.2.8</ecNumber>
    </recommendedName>
</protein>
<keyword evidence="3 13" id="KW-0813">Transport</keyword>
<keyword evidence="12 13" id="KW-0472">Membrane</keyword>
<evidence type="ECO:0000256" key="13">
    <source>
        <dbReference type="HAMAP-Rule" id="MF_01382"/>
    </source>
</evidence>
<dbReference type="CDD" id="cd18803">
    <property type="entry name" value="SF2_C_secA"/>
    <property type="match status" value="1"/>
</dbReference>
<dbReference type="Pfam" id="PF01043">
    <property type="entry name" value="SecA_PP_bind"/>
    <property type="match status" value="1"/>
</dbReference>
<comment type="similarity">
    <text evidence="2 13">Belongs to the SecA family.</text>
</comment>
<dbReference type="EC" id="7.4.2.8" evidence="13"/>
<evidence type="ECO:0000256" key="11">
    <source>
        <dbReference type="ARBA" id="ARBA00023010"/>
    </source>
</evidence>
<dbReference type="Proteomes" id="UP000273500">
    <property type="component" value="Unassembled WGS sequence"/>
</dbReference>
<dbReference type="InterPro" id="IPR036266">
    <property type="entry name" value="SecA_Wing/Scaffold_sf"/>
</dbReference>
<dbReference type="SMART" id="SM00957">
    <property type="entry name" value="SecA_DEAD"/>
    <property type="match status" value="1"/>
</dbReference>
<dbReference type="GO" id="GO:0008564">
    <property type="term" value="F:protein-exporting ATPase activity"/>
    <property type="evidence" value="ECO:0007669"/>
    <property type="project" value="UniProtKB-EC"/>
</dbReference>
<dbReference type="InterPro" id="IPR001650">
    <property type="entry name" value="Helicase_C-like"/>
</dbReference>
<dbReference type="HAMAP" id="MF_01382">
    <property type="entry name" value="SecA"/>
    <property type="match status" value="1"/>
</dbReference>
<keyword evidence="5 13" id="KW-0963">Cytoplasm</keyword>
<comment type="caution">
    <text evidence="18">The sequence shown here is derived from an EMBL/GenBank/DDBJ whole genome shotgun (WGS) entry which is preliminary data.</text>
</comment>
<evidence type="ECO:0000256" key="5">
    <source>
        <dbReference type="ARBA" id="ARBA00022490"/>
    </source>
</evidence>
<evidence type="ECO:0000259" key="17">
    <source>
        <dbReference type="PROSITE" id="PS51196"/>
    </source>
</evidence>
<comment type="subunit">
    <text evidence="13">Monomer and homodimer. Part of the essential Sec protein translocation apparatus which comprises SecA, SecYEG and auxiliary proteins SecDF. Other proteins may also be involved.</text>
</comment>
<dbReference type="InterPro" id="IPR011130">
    <property type="entry name" value="SecA_preprotein_X-link_dom"/>
</dbReference>
<dbReference type="PANTHER" id="PTHR30612">
    <property type="entry name" value="SECA INNER MEMBRANE COMPONENT OF SEC PROTEIN SECRETION SYSTEM"/>
    <property type="match status" value="1"/>
</dbReference>
<dbReference type="NCBIfam" id="NF009536">
    <property type="entry name" value="PRK12901.1"/>
    <property type="match status" value="1"/>
</dbReference>
<evidence type="ECO:0000256" key="2">
    <source>
        <dbReference type="ARBA" id="ARBA00007650"/>
    </source>
</evidence>
<organism evidence="18 19">
    <name type="scientific">Hymenobacter rigui</name>
    <dbReference type="NCBI Taxonomy" id="334424"/>
    <lineage>
        <taxon>Bacteria</taxon>
        <taxon>Pseudomonadati</taxon>
        <taxon>Bacteroidota</taxon>
        <taxon>Cytophagia</taxon>
        <taxon>Cytophagales</taxon>
        <taxon>Hymenobacteraceae</taxon>
        <taxon>Hymenobacter</taxon>
    </lineage>
</organism>
<comment type="function">
    <text evidence="13">Part of the Sec protein translocase complex. Interacts with the SecYEG preprotein conducting channel. Has a central role in coupling the hydrolysis of ATP to the transfer of proteins into and across the cell membrane, serving as an ATP-driven molecular motor driving the stepwise translocation of polypeptide chains across the membrane.</text>
</comment>
<dbReference type="InterPro" id="IPR011116">
    <property type="entry name" value="SecA_Wing/Scaffold"/>
</dbReference>
<evidence type="ECO:0000256" key="12">
    <source>
        <dbReference type="ARBA" id="ARBA00023136"/>
    </source>
</evidence>
<comment type="subcellular location">
    <subcellularLocation>
        <location evidence="13">Cell membrane</location>
        <topology evidence="13">Peripheral membrane protein</topology>
        <orientation evidence="13">Cytoplasmic side</orientation>
    </subcellularLocation>
    <subcellularLocation>
        <location evidence="1 13">Cytoplasm</location>
    </subcellularLocation>
    <text evidence="13">Distribution is 50-50.</text>
</comment>
<evidence type="ECO:0000256" key="8">
    <source>
        <dbReference type="ARBA" id="ARBA00022840"/>
    </source>
</evidence>
<dbReference type="SUPFAM" id="SSF52540">
    <property type="entry name" value="P-loop containing nucleoside triphosphate hydrolases"/>
    <property type="match status" value="2"/>
</dbReference>
<evidence type="ECO:0000256" key="14">
    <source>
        <dbReference type="SAM" id="MobiDB-lite"/>
    </source>
</evidence>
<dbReference type="GO" id="GO:0065002">
    <property type="term" value="P:intracellular protein transmembrane transport"/>
    <property type="evidence" value="ECO:0007669"/>
    <property type="project" value="UniProtKB-UniRule"/>
</dbReference>
<dbReference type="Gene3D" id="3.40.50.300">
    <property type="entry name" value="P-loop containing nucleotide triphosphate hydrolases"/>
    <property type="match status" value="3"/>
</dbReference>
<evidence type="ECO:0000313" key="19">
    <source>
        <dbReference type="Proteomes" id="UP000273500"/>
    </source>
</evidence>
<dbReference type="PANTHER" id="PTHR30612:SF0">
    <property type="entry name" value="CHLOROPLAST PROTEIN-TRANSPORTING ATPASE"/>
    <property type="match status" value="1"/>
</dbReference>
<dbReference type="GO" id="GO:0005524">
    <property type="term" value="F:ATP binding"/>
    <property type="evidence" value="ECO:0007669"/>
    <property type="project" value="UniProtKB-UniRule"/>
</dbReference>
<dbReference type="PROSITE" id="PS51196">
    <property type="entry name" value="SECA_MOTOR_DEAD"/>
    <property type="match status" value="1"/>
</dbReference>
<dbReference type="OrthoDB" id="9805579at2"/>
<dbReference type="EMBL" id="RWIT01000001">
    <property type="protein sequence ID" value="RSK51236.1"/>
    <property type="molecule type" value="Genomic_DNA"/>
</dbReference>
<feature type="domain" description="Helicase ATP-binding" evidence="15">
    <location>
        <begin position="182"/>
        <end position="341"/>
    </location>
</feature>
<keyword evidence="19" id="KW-1185">Reference proteome</keyword>
<keyword evidence="9 13" id="KW-0653">Protein transport</keyword>
<dbReference type="SUPFAM" id="SSF81886">
    <property type="entry name" value="Helical scaffold and wing domains of SecA"/>
    <property type="match status" value="1"/>
</dbReference>
<dbReference type="PROSITE" id="PS01312">
    <property type="entry name" value="SECA"/>
    <property type="match status" value="1"/>
</dbReference>
<dbReference type="PRINTS" id="PR00906">
    <property type="entry name" value="SECA"/>
</dbReference>
<gene>
    <name evidence="13 18" type="primary">secA</name>
    <name evidence="18" type="ORF">EI291_02690</name>
</gene>
<dbReference type="Pfam" id="PF21090">
    <property type="entry name" value="P-loop_SecA"/>
    <property type="match status" value="1"/>
</dbReference>
<dbReference type="GO" id="GO:0017038">
    <property type="term" value="P:protein import"/>
    <property type="evidence" value="ECO:0007669"/>
    <property type="project" value="InterPro"/>
</dbReference>